<dbReference type="Proteomes" id="UP000189935">
    <property type="component" value="Chromosome I"/>
</dbReference>
<proteinExistence type="predicted"/>
<organism evidence="1 2">
    <name type="scientific">Bradyrhizobium lablabi</name>
    <dbReference type="NCBI Taxonomy" id="722472"/>
    <lineage>
        <taxon>Bacteria</taxon>
        <taxon>Pseudomonadati</taxon>
        <taxon>Pseudomonadota</taxon>
        <taxon>Alphaproteobacteria</taxon>
        <taxon>Hyphomicrobiales</taxon>
        <taxon>Nitrobacteraceae</taxon>
        <taxon>Bradyrhizobium</taxon>
    </lineage>
</organism>
<reference evidence="1 2" key="1">
    <citation type="submission" date="2016-11" db="EMBL/GenBank/DDBJ databases">
        <authorList>
            <person name="Jaros S."/>
            <person name="Januszkiewicz K."/>
            <person name="Wedrychowicz H."/>
        </authorList>
    </citation>
    <scope>NUCLEOTIDE SEQUENCE [LARGE SCALE GENOMIC DNA]</scope>
    <source>
        <strain evidence="1 2">GAS499</strain>
    </source>
</reference>
<dbReference type="RefSeq" id="WP_154071060.1">
    <property type="nucleotide sequence ID" value="NZ_LT670844.1"/>
</dbReference>
<protein>
    <submittedName>
        <fullName evidence="1">Uncharacterized protein</fullName>
    </submittedName>
</protein>
<accession>A0A1M6HZB3</accession>
<evidence type="ECO:0000313" key="2">
    <source>
        <dbReference type="Proteomes" id="UP000189935"/>
    </source>
</evidence>
<dbReference type="AlphaFoldDB" id="A0A1M6HZB3"/>
<dbReference type="EMBL" id="LT670844">
    <property type="protein sequence ID" value="SHJ27589.1"/>
    <property type="molecule type" value="Genomic_DNA"/>
</dbReference>
<name>A0A1M6HZB3_9BRAD</name>
<gene>
    <name evidence="1" type="ORF">SAMN05444159_0166</name>
</gene>
<dbReference type="OrthoDB" id="8245254at2"/>
<sequence length="61" mass="6889">MTTYRAYLIDGNNRVTSCKPVDAETDAGALQAARQFVDGCDVEVWLLDRMIGRLKRTNRVN</sequence>
<evidence type="ECO:0000313" key="1">
    <source>
        <dbReference type="EMBL" id="SHJ27589.1"/>
    </source>
</evidence>